<protein>
    <submittedName>
        <fullName evidence="3">ThiF family protein</fullName>
    </submittedName>
</protein>
<organism evidence="3 4">
    <name type="scientific">Enterococcus faecium R496</name>
    <dbReference type="NCBI Taxonomy" id="1134836"/>
    <lineage>
        <taxon>Bacteria</taxon>
        <taxon>Bacillati</taxon>
        <taxon>Bacillota</taxon>
        <taxon>Bacilli</taxon>
        <taxon>Lactobacillales</taxon>
        <taxon>Enterococcaceae</taxon>
        <taxon>Enterococcus</taxon>
    </lineage>
</organism>
<feature type="domain" description="Prokaryotic E2 family B" evidence="2">
    <location>
        <begin position="32"/>
        <end position="128"/>
    </location>
</feature>
<accession>A0AAV3GSC2</accession>
<dbReference type="SUPFAM" id="SSF54495">
    <property type="entry name" value="UBC-like"/>
    <property type="match status" value="1"/>
</dbReference>
<dbReference type="EMBL" id="AMAH01000246">
    <property type="protein sequence ID" value="EJX48424.1"/>
    <property type="molecule type" value="Genomic_DNA"/>
</dbReference>
<dbReference type="Pfam" id="PF00899">
    <property type="entry name" value="ThiF"/>
    <property type="match status" value="1"/>
</dbReference>
<dbReference type="InterPro" id="IPR035985">
    <property type="entry name" value="Ubiquitin-activating_enz"/>
</dbReference>
<dbReference type="InterPro" id="IPR032701">
    <property type="entry name" value="Prok-E2_B_dom"/>
</dbReference>
<proteinExistence type="predicted"/>
<dbReference type="AlphaFoldDB" id="A0AAV3GSC2"/>
<reference evidence="3 4" key="1">
    <citation type="submission" date="2012-04" db="EMBL/GenBank/DDBJ databases">
        <authorList>
            <person name="Weinstock G."/>
            <person name="Sodergren E."/>
            <person name="Lobos E.A."/>
            <person name="Fulton L."/>
            <person name="Fulton R."/>
            <person name="Courtney L."/>
            <person name="Fronick C."/>
            <person name="O'Laughlin M."/>
            <person name="Godfrey J."/>
            <person name="Wilson R.M."/>
            <person name="Miner T."/>
            <person name="Farmer C."/>
            <person name="Delehaunty K."/>
            <person name="Cordes M."/>
            <person name="Minx P."/>
            <person name="Tomlinson C."/>
            <person name="Chen J."/>
            <person name="Wollam A."/>
            <person name="Pepin K.H."/>
            <person name="Bhonagiri V."/>
            <person name="Zhang X."/>
            <person name="Suruliraj S."/>
            <person name="Warren W."/>
            <person name="Mitreva M."/>
            <person name="Mardis E.R."/>
            <person name="Wilson R.K."/>
        </authorList>
    </citation>
    <scope>NUCLEOTIDE SEQUENCE [LARGE SCALE GENOMIC DNA]</scope>
    <source>
        <strain evidence="3 4">R496</strain>
    </source>
</reference>
<sequence>MDYTDILKEKLTDVVRLFDGNYYGDFSFATIGKLRLKIEIPKHFPLVLPRIYIHNFDHLGLYLPHVEKDGLVCFSSDINYLVDEENSELVLLQCVNKTIKTIEEGLKGLNKNDFRKEFVAFWDKQENQISLFYLCEPALFIKSVDTIMYGKSLVALDKENELQLNAASRLFNGEKEDTHELDAYYVPIRNKNNIMPPKNNKAWSKKDILQIVKKNVTGANKRFFLKLEKRKNRHNVLLILDIPIEEKSNNVIIGFLFTKQSGSIKDYKGTPRTVLVQRHDELYLVNRTSGENYGLGANIAIVGVGSVGSKIAENLGPLGVRKMTLIDNDCFQAENLYRNSLGADSLKNARSQNNFFKVDLMQEELEKKFPYLCVEVESMNVLDLISMQPGFFKEYDYVFVCIGDTMASLALNNYFSKSSQKVFYSWLEPYGIGGHTLFINYSLNQKGCFNCLYTDSNSKNRCSNRASLVKEGQIFERTLASCRSKFIPYNAIASTECAINAIKLFHKVNQNNMTNSTLFSWIGDGSTFENLGYQYSDRNTFLNGVNKFEERFFSKYCKVCGELDD</sequence>
<evidence type="ECO:0000259" key="1">
    <source>
        <dbReference type="Pfam" id="PF00899"/>
    </source>
</evidence>
<evidence type="ECO:0000313" key="3">
    <source>
        <dbReference type="EMBL" id="EJX48424.1"/>
    </source>
</evidence>
<name>A0AAV3GSC2_ENTFC</name>
<comment type="caution">
    <text evidence="3">The sequence shown here is derived from an EMBL/GenBank/DDBJ whole genome shotgun (WGS) entry which is preliminary data.</text>
</comment>
<dbReference type="Gene3D" id="3.40.50.720">
    <property type="entry name" value="NAD(P)-binding Rossmann-like Domain"/>
    <property type="match status" value="1"/>
</dbReference>
<dbReference type="GO" id="GO:0008641">
    <property type="term" value="F:ubiquitin-like modifier activating enzyme activity"/>
    <property type="evidence" value="ECO:0007669"/>
    <property type="project" value="InterPro"/>
</dbReference>
<dbReference type="SUPFAM" id="SSF69572">
    <property type="entry name" value="Activating enzymes of the ubiquitin-like proteins"/>
    <property type="match status" value="1"/>
</dbReference>
<gene>
    <name evidence="3" type="ORF">HMPREF1378_02876</name>
</gene>
<dbReference type="RefSeq" id="WP_002303688.1">
    <property type="nucleotide sequence ID" value="NZ_JH808706.1"/>
</dbReference>
<dbReference type="InterPro" id="IPR000594">
    <property type="entry name" value="ThiF_NAD_FAD-bd"/>
</dbReference>
<feature type="domain" description="THIF-type NAD/FAD binding fold" evidence="1">
    <location>
        <begin position="298"/>
        <end position="517"/>
    </location>
</feature>
<dbReference type="InterPro" id="IPR016135">
    <property type="entry name" value="UBQ-conjugating_enzyme/RWD"/>
</dbReference>
<dbReference type="Pfam" id="PF14461">
    <property type="entry name" value="Prok-E2_B"/>
    <property type="match status" value="1"/>
</dbReference>
<evidence type="ECO:0000259" key="2">
    <source>
        <dbReference type="Pfam" id="PF14461"/>
    </source>
</evidence>
<dbReference type="Proteomes" id="UP000006402">
    <property type="component" value="Unassembled WGS sequence"/>
</dbReference>
<evidence type="ECO:0000313" key="4">
    <source>
        <dbReference type="Proteomes" id="UP000006402"/>
    </source>
</evidence>